<feature type="compositionally biased region" description="Polar residues" evidence="2">
    <location>
        <begin position="682"/>
        <end position="697"/>
    </location>
</feature>
<feature type="compositionally biased region" description="Polar residues" evidence="2">
    <location>
        <begin position="55"/>
        <end position="70"/>
    </location>
</feature>
<feature type="region of interest" description="Disordered" evidence="2">
    <location>
        <begin position="309"/>
        <end position="403"/>
    </location>
</feature>
<feature type="region of interest" description="Disordered" evidence="2">
    <location>
        <begin position="55"/>
        <end position="86"/>
    </location>
</feature>
<keyword evidence="1" id="KW-0175">Coiled coil</keyword>
<sequence>MASSRKDSLSNANISTSVRAKLQKWIGKANKTVREKRIAQEISAEIVESNPLNEDATITLSPQHSRSRSSPIPMRNKEKTIKKSRKWSVNFSSSDTLKEDIARENERNHSYSKNGIPHVFITPSVQLDESPIVLSDVQELQNQKSKKETVVKEQTCSIGENTTEVNDSVSINGTDGLKIIQEAPGSNASEKRKAFARGRSQTSLDLCELSETAENERMISAVSLDSIPTNVQQLSGQIQSRLQVWVERASYLASQSNRRQSEESASSTDDGSNTPNSSQPLSIGSENYDQMKKIKELELALKELVGNIGTRGGSDPSKIQDLSSTSPGSSISNRSRNNSEGLGSDHGSAESIENQKDRVTEKESRNVIKTKSRDVRYLGSSSSEPDTVTKEADSFDKELKDEDPEDFDGIIYMKSSRSSRQSLTNYSPRDRKSLSLQDVLICETLIESAPRRKEKGDKKIAPETNGIGMSLKENVIEVLENEASSAKTELQNGNQSFQKNELKGTFSLTDATVRNMPSRPKLRRHAMSSDSAANFLKSNSKLTVRDSMRKYLDFKDADLSAFAVECVRHANKKKQSIVLGDDRGKANPQTFLNANNTDTAATEQNAIVSVSSQDSDEQTASAKGLGEETNAAEDARSSELPLAATDEITSNHSSSSDLFSHSVEEAEKILASASMSKEPLEISSSNPQLDVDESTSQRLYKFPSMPMFYVPERTEESNKTKRKREKRKSVASPASLGKVVRNESDPSLLGSEGSTVTSNLVTSSSTPTLNCEDENENLTKETRKGSSRPKLKDRKFSAPSTSSLFNMASSIRVDIEALI</sequence>
<feature type="compositionally biased region" description="Basic residues" evidence="2">
    <location>
        <begin position="720"/>
        <end position="729"/>
    </location>
</feature>
<evidence type="ECO:0000313" key="3">
    <source>
        <dbReference type="EMBL" id="KAK2555303.1"/>
    </source>
</evidence>
<name>A0AAD9UZ45_ACRCE</name>
<feature type="compositionally biased region" description="Basic and acidic residues" evidence="2">
    <location>
        <begin position="387"/>
        <end position="400"/>
    </location>
</feature>
<gene>
    <name evidence="3" type="ORF">P5673_022930</name>
</gene>
<evidence type="ECO:0000313" key="4">
    <source>
        <dbReference type="Proteomes" id="UP001249851"/>
    </source>
</evidence>
<feature type="compositionally biased region" description="Polar residues" evidence="2">
    <location>
        <begin position="609"/>
        <end position="621"/>
    </location>
</feature>
<reference evidence="3" key="2">
    <citation type="journal article" date="2023" name="Science">
        <title>Genomic signatures of disease resistance in endangered staghorn corals.</title>
        <authorList>
            <person name="Vollmer S.V."/>
            <person name="Selwyn J.D."/>
            <person name="Despard B.A."/>
            <person name="Roesel C.L."/>
        </authorList>
    </citation>
    <scope>NUCLEOTIDE SEQUENCE</scope>
    <source>
        <strain evidence="3">K2</strain>
    </source>
</reference>
<feature type="region of interest" description="Disordered" evidence="2">
    <location>
        <begin position="609"/>
        <end position="637"/>
    </location>
</feature>
<feature type="region of interest" description="Disordered" evidence="2">
    <location>
        <begin position="710"/>
        <end position="799"/>
    </location>
</feature>
<feature type="compositionally biased region" description="Low complexity" evidence="2">
    <location>
        <begin position="323"/>
        <end position="339"/>
    </location>
</feature>
<keyword evidence="4" id="KW-1185">Reference proteome</keyword>
<feature type="coiled-coil region" evidence="1">
    <location>
        <begin position="469"/>
        <end position="496"/>
    </location>
</feature>
<dbReference type="EMBL" id="JARQWQ010000063">
    <property type="protein sequence ID" value="KAK2555303.1"/>
    <property type="molecule type" value="Genomic_DNA"/>
</dbReference>
<evidence type="ECO:0000256" key="2">
    <source>
        <dbReference type="SAM" id="MobiDB-lite"/>
    </source>
</evidence>
<comment type="caution">
    <text evidence="3">The sequence shown here is derived from an EMBL/GenBank/DDBJ whole genome shotgun (WGS) entry which is preliminary data.</text>
</comment>
<feature type="region of interest" description="Disordered" evidence="2">
    <location>
        <begin position="254"/>
        <end position="285"/>
    </location>
</feature>
<evidence type="ECO:0000256" key="1">
    <source>
        <dbReference type="SAM" id="Coils"/>
    </source>
</evidence>
<reference evidence="3" key="1">
    <citation type="journal article" date="2023" name="G3 (Bethesda)">
        <title>Whole genome assembly and annotation of the endangered Caribbean coral Acropora cervicornis.</title>
        <authorList>
            <person name="Selwyn J.D."/>
            <person name="Vollmer S.V."/>
        </authorList>
    </citation>
    <scope>NUCLEOTIDE SEQUENCE</scope>
    <source>
        <strain evidence="3">K2</strain>
    </source>
</reference>
<feature type="compositionally biased region" description="Basic and acidic residues" evidence="2">
    <location>
        <begin position="353"/>
        <end position="376"/>
    </location>
</feature>
<proteinExistence type="predicted"/>
<protein>
    <submittedName>
        <fullName evidence="3">Uncharacterized protein</fullName>
    </submittedName>
</protein>
<feature type="compositionally biased region" description="Polar residues" evidence="2">
    <location>
        <begin position="587"/>
        <end position="598"/>
    </location>
</feature>
<feature type="region of interest" description="Disordered" evidence="2">
    <location>
        <begin position="579"/>
        <end position="598"/>
    </location>
</feature>
<dbReference type="AlphaFoldDB" id="A0AAD9UZ45"/>
<accession>A0AAD9UZ45</accession>
<dbReference type="Proteomes" id="UP001249851">
    <property type="component" value="Unassembled WGS sequence"/>
</dbReference>
<organism evidence="3 4">
    <name type="scientific">Acropora cervicornis</name>
    <name type="common">Staghorn coral</name>
    <dbReference type="NCBI Taxonomy" id="6130"/>
    <lineage>
        <taxon>Eukaryota</taxon>
        <taxon>Metazoa</taxon>
        <taxon>Cnidaria</taxon>
        <taxon>Anthozoa</taxon>
        <taxon>Hexacorallia</taxon>
        <taxon>Scleractinia</taxon>
        <taxon>Astrocoeniina</taxon>
        <taxon>Acroporidae</taxon>
        <taxon>Acropora</taxon>
    </lineage>
</organism>
<feature type="region of interest" description="Disordered" evidence="2">
    <location>
        <begin position="674"/>
        <end position="697"/>
    </location>
</feature>
<feature type="compositionally biased region" description="Low complexity" evidence="2">
    <location>
        <begin position="754"/>
        <end position="770"/>
    </location>
</feature>